<dbReference type="GeneID" id="27901899"/>
<dbReference type="HOGENOM" id="CLU_098340_0_0_1"/>
<accession>M3D8N6</accession>
<feature type="region of interest" description="Disordered" evidence="1">
    <location>
        <begin position="248"/>
        <end position="271"/>
    </location>
</feature>
<dbReference type="Proteomes" id="UP000016931">
    <property type="component" value="Unassembled WGS sequence"/>
</dbReference>
<dbReference type="RefSeq" id="XP_016762611.1">
    <property type="nucleotide sequence ID" value="XM_016904762.1"/>
</dbReference>
<dbReference type="OMA" id="PWFEEMI"/>
<sequence>MADERHHQLQQQQQLHGSCSCERFRYVINVRPESSNLARVFFDNSSASRRAQAAPLAAWLRIPFDWYHSTTYAYYDNESHSSIKKTYHTPSPPHSLLPPTRRQFCGYCGTTLTAWNEGTHASGHGSTSSDYLDVTLGSLLDESLDQLEALRILPADVDSDESEGELQGTAAGMRDTSLEELPSACASVPRTLSQAGESHSIHRMSDRGMPFFEELIENSRLGRIRRQRGGQTARDGSSTIQWEVIETIIGSDESPTSTGHASSPNKRQRVD</sequence>
<dbReference type="EMBL" id="KB456262">
    <property type="protein sequence ID" value="EMF14490.1"/>
    <property type="molecule type" value="Genomic_DNA"/>
</dbReference>
<protein>
    <recommendedName>
        <fullName evidence="4">CENP-V/GFA domain-containing protein</fullName>
    </recommendedName>
</protein>
<organism evidence="2 3">
    <name type="scientific">Sphaerulina musiva (strain SO2202)</name>
    <name type="common">Poplar stem canker fungus</name>
    <name type="synonym">Septoria musiva</name>
    <dbReference type="NCBI Taxonomy" id="692275"/>
    <lineage>
        <taxon>Eukaryota</taxon>
        <taxon>Fungi</taxon>
        <taxon>Dikarya</taxon>
        <taxon>Ascomycota</taxon>
        <taxon>Pezizomycotina</taxon>
        <taxon>Dothideomycetes</taxon>
        <taxon>Dothideomycetidae</taxon>
        <taxon>Mycosphaerellales</taxon>
        <taxon>Mycosphaerellaceae</taxon>
        <taxon>Sphaerulina</taxon>
    </lineage>
</organism>
<dbReference type="PROSITE" id="PS51257">
    <property type="entry name" value="PROKAR_LIPOPROTEIN"/>
    <property type="match status" value="1"/>
</dbReference>
<evidence type="ECO:0008006" key="4">
    <source>
        <dbReference type="Google" id="ProtNLM"/>
    </source>
</evidence>
<reference evidence="2 3" key="1">
    <citation type="journal article" date="2012" name="PLoS Pathog.">
        <title>Diverse lifestyles and strategies of plant pathogenesis encoded in the genomes of eighteen Dothideomycetes fungi.</title>
        <authorList>
            <person name="Ohm R.A."/>
            <person name="Feau N."/>
            <person name="Henrissat B."/>
            <person name="Schoch C.L."/>
            <person name="Horwitz B.A."/>
            <person name="Barry K.W."/>
            <person name="Condon B.J."/>
            <person name="Copeland A.C."/>
            <person name="Dhillon B."/>
            <person name="Glaser F."/>
            <person name="Hesse C.N."/>
            <person name="Kosti I."/>
            <person name="LaButti K."/>
            <person name="Lindquist E.A."/>
            <person name="Lucas S."/>
            <person name="Salamov A.A."/>
            <person name="Bradshaw R.E."/>
            <person name="Ciuffetti L."/>
            <person name="Hamelin R.C."/>
            <person name="Kema G.H.J."/>
            <person name="Lawrence C."/>
            <person name="Scott J.A."/>
            <person name="Spatafora J.W."/>
            <person name="Turgeon B.G."/>
            <person name="de Wit P.J.G.M."/>
            <person name="Zhong S."/>
            <person name="Goodwin S.B."/>
            <person name="Grigoriev I.V."/>
        </authorList>
    </citation>
    <scope>NUCLEOTIDE SEQUENCE [LARGE SCALE GENOMIC DNA]</scope>
    <source>
        <strain evidence="2 3">SO2202</strain>
    </source>
</reference>
<proteinExistence type="predicted"/>
<evidence type="ECO:0000256" key="1">
    <source>
        <dbReference type="SAM" id="MobiDB-lite"/>
    </source>
</evidence>
<keyword evidence="3" id="KW-1185">Reference proteome</keyword>
<dbReference type="OrthoDB" id="3907216at2759"/>
<dbReference type="eggNOG" id="ENOG502SPQT">
    <property type="taxonomic scope" value="Eukaryota"/>
</dbReference>
<dbReference type="STRING" id="692275.M3D8N6"/>
<evidence type="ECO:0000313" key="3">
    <source>
        <dbReference type="Proteomes" id="UP000016931"/>
    </source>
</evidence>
<dbReference type="Gene3D" id="3.90.1590.10">
    <property type="entry name" value="glutathione-dependent formaldehyde- activating enzyme (gfa)"/>
    <property type="match status" value="1"/>
</dbReference>
<name>M3D8N6_SPHMS</name>
<evidence type="ECO:0000313" key="2">
    <source>
        <dbReference type="EMBL" id="EMF14490.1"/>
    </source>
</evidence>
<dbReference type="AlphaFoldDB" id="M3D8N6"/>
<gene>
    <name evidence="2" type="ORF">SEPMUDRAFT_148187</name>
</gene>
<feature type="compositionally biased region" description="Polar residues" evidence="1">
    <location>
        <begin position="253"/>
        <end position="265"/>
    </location>
</feature>